<evidence type="ECO:0000256" key="6">
    <source>
        <dbReference type="ARBA" id="ARBA00022898"/>
    </source>
</evidence>
<comment type="caution">
    <text evidence="8">The sequence shown here is derived from an EMBL/GenBank/DDBJ whole genome shotgun (WGS) entry which is preliminary data.</text>
</comment>
<dbReference type="AlphaFoldDB" id="A0A421DRK1"/>
<keyword evidence="6" id="KW-0663">Pyridoxal phosphate</keyword>
<dbReference type="Gene3D" id="3.40.640.10">
    <property type="entry name" value="Type I PLP-dependent aspartate aminotransferase-like (Major domain)"/>
    <property type="match status" value="1"/>
</dbReference>
<dbReference type="PANTHER" id="PTHR42790:SF19">
    <property type="entry name" value="KYNURENINE_ALPHA-AMINOADIPATE AMINOTRANSFERASE, MITOCHONDRIAL"/>
    <property type="match status" value="1"/>
</dbReference>
<gene>
    <name evidence="8" type="ORF">BIY29_05040</name>
</gene>
<evidence type="ECO:0000256" key="5">
    <source>
        <dbReference type="ARBA" id="ARBA00022679"/>
    </source>
</evidence>
<dbReference type="CDD" id="cd00609">
    <property type="entry name" value="AAT_like"/>
    <property type="match status" value="1"/>
</dbReference>
<accession>A0A421DRK1</accession>
<evidence type="ECO:0000313" key="8">
    <source>
        <dbReference type="EMBL" id="RLM26704.1"/>
    </source>
</evidence>
<organism evidence="8 9">
    <name type="scientific">Brenneria alni</name>
    <dbReference type="NCBI Taxonomy" id="71656"/>
    <lineage>
        <taxon>Bacteria</taxon>
        <taxon>Pseudomonadati</taxon>
        <taxon>Pseudomonadota</taxon>
        <taxon>Gammaproteobacteria</taxon>
        <taxon>Enterobacterales</taxon>
        <taxon>Pectobacteriaceae</taxon>
        <taxon>Brenneria</taxon>
    </lineage>
</organism>
<dbReference type="PANTHER" id="PTHR42790">
    <property type="entry name" value="AMINOTRANSFERASE"/>
    <property type="match status" value="1"/>
</dbReference>
<dbReference type="GO" id="GO:0008483">
    <property type="term" value="F:transaminase activity"/>
    <property type="evidence" value="ECO:0007669"/>
    <property type="project" value="UniProtKB-KW"/>
</dbReference>
<evidence type="ECO:0000256" key="4">
    <source>
        <dbReference type="ARBA" id="ARBA00022576"/>
    </source>
</evidence>
<evidence type="ECO:0000313" key="9">
    <source>
        <dbReference type="Proteomes" id="UP000285648"/>
    </source>
</evidence>
<evidence type="ECO:0000256" key="3">
    <source>
        <dbReference type="ARBA" id="ARBA00011738"/>
    </source>
</evidence>
<evidence type="ECO:0000259" key="7">
    <source>
        <dbReference type="Pfam" id="PF00155"/>
    </source>
</evidence>
<feature type="domain" description="Aminotransferase class I/classII large" evidence="7">
    <location>
        <begin position="35"/>
        <end position="394"/>
    </location>
</feature>
<dbReference type="SUPFAM" id="SSF53383">
    <property type="entry name" value="PLP-dependent transferases"/>
    <property type="match status" value="1"/>
</dbReference>
<comment type="cofactor">
    <cofactor evidence="1">
        <name>pyridoxal 5'-phosphate</name>
        <dbReference type="ChEBI" id="CHEBI:597326"/>
    </cofactor>
</comment>
<dbReference type="GO" id="GO:1901605">
    <property type="term" value="P:alpha-amino acid metabolic process"/>
    <property type="evidence" value="ECO:0007669"/>
    <property type="project" value="TreeGrafter"/>
</dbReference>
<dbReference type="Proteomes" id="UP000285648">
    <property type="component" value="Unassembled WGS sequence"/>
</dbReference>
<keyword evidence="4" id="KW-0032">Aminotransferase</keyword>
<comment type="similarity">
    <text evidence="2">Belongs to the class-I pyridoxal-phosphate-dependent aminotransferase family.</text>
</comment>
<dbReference type="InterPro" id="IPR004839">
    <property type="entry name" value="Aminotransferase_I/II_large"/>
</dbReference>
<dbReference type="EMBL" id="MJLZ01000007">
    <property type="protein sequence ID" value="RLM26704.1"/>
    <property type="molecule type" value="Genomic_DNA"/>
</dbReference>
<dbReference type="FunFam" id="3.40.640.10:FF:000053">
    <property type="entry name" value="Aminotransferase, class I"/>
    <property type="match status" value="1"/>
</dbReference>
<name>A0A421DRK1_9GAMM</name>
<dbReference type="InterPro" id="IPR050859">
    <property type="entry name" value="Class-I_PLP-dep_aminotransf"/>
</dbReference>
<comment type="subunit">
    <text evidence="3">Homodimer.</text>
</comment>
<evidence type="ECO:0000256" key="2">
    <source>
        <dbReference type="ARBA" id="ARBA00007441"/>
    </source>
</evidence>
<dbReference type="InterPro" id="IPR015424">
    <property type="entry name" value="PyrdxlP-dep_Trfase"/>
</dbReference>
<dbReference type="OrthoDB" id="9804020at2"/>
<keyword evidence="5" id="KW-0808">Transferase</keyword>
<dbReference type="Gene3D" id="3.90.1150.10">
    <property type="entry name" value="Aspartate Aminotransferase, domain 1"/>
    <property type="match status" value="1"/>
</dbReference>
<reference evidence="8 9" key="1">
    <citation type="submission" date="2016-09" db="EMBL/GenBank/DDBJ databases">
        <authorList>
            <person name="Doonan J."/>
            <person name="Pachebat J.A."/>
            <person name="Golyshin P.N."/>
            <person name="Denman S."/>
            <person name="Mcdonald J.E."/>
        </authorList>
    </citation>
    <scope>NUCLEOTIDE SEQUENCE [LARGE SCALE GENOMIC DNA]</scope>
    <source>
        <strain evidence="8 9">NCPPB 3934</strain>
    </source>
</reference>
<sequence length="398" mass="44345">MGRKMSEGLLAHRIAQLKSSAIRELLKQSKMDNIISLAGGIPSDALFDFDGLKQATQLAITEQSTSAFQYGLTEGSPILRERIAALCAARGVKTQAEDIVVTAGSQQALDLIMRAMVDPGDIFVVERPTYLAALQTLELAQAQVMSVASDQHGMVVDELETLLQKRRIKGVYIVPNFGNPSGVTLSYERRKQLITLAERYGFVIIEDDPYGELRFTEERHPTLFQLAQDELGNTEQVLYTSTFSKILAPGLRLGWAILPDWLLHKVAIIKQAADLHASALSQSIVECYLGLGRLEAQIEKIRYSYKEKSEQLSGLIDKELGEVITFNQPKGGMFLWATFRQPFNTTDWLKKTLHQGVVFVPGEFFFPDTPDYSTLRFSFATATGAQMHEAVARLRRAL</sequence>
<evidence type="ECO:0000256" key="1">
    <source>
        <dbReference type="ARBA" id="ARBA00001933"/>
    </source>
</evidence>
<dbReference type="InterPro" id="IPR015421">
    <property type="entry name" value="PyrdxlP-dep_Trfase_major"/>
</dbReference>
<dbReference type="Pfam" id="PF00155">
    <property type="entry name" value="Aminotran_1_2"/>
    <property type="match status" value="1"/>
</dbReference>
<proteinExistence type="inferred from homology"/>
<protein>
    <submittedName>
        <fullName evidence="8">GntR family transcriptional regulator</fullName>
    </submittedName>
</protein>
<keyword evidence="9" id="KW-1185">Reference proteome</keyword>
<dbReference type="GO" id="GO:0030170">
    <property type="term" value="F:pyridoxal phosphate binding"/>
    <property type="evidence" value="ECO:0007669"/>
    <property type="project" value="InterPro"/>
</dbReference>
<dbReference type="InterPro" id="IPR015422">
    <property type="entry name" value="PyrdxlP-dep_Trfase_small"/>
</dbReference>